<feature type="signal peptide" evidence="1">
    <location>
        <begin position="1"/>
        <end position="18"/>
    </location>
</feature>
<dbReference type="InterPro" id="IPR015943">
    <property type="entry name" value="WD40/YVTN_repeat-like_dom_sf"/>
</dbReference>
<organism evidence="2 3">
    <name type="scientific">Alishewanella longhuensis</name>
    <dbReference type="NCBI Taxonomy" id="1091037"/>
    <lineage>
        <taxon>Bacteria</taxon>
        <taxon>Pseudomonadati</taxon>
        <taxon>Pseudomonadota</taxon>
        <taxon>Gammaproteobacteria</taxon>
        <taxon>Alteromonadales</taxon>
        <taxon>Alteromonadaceae</taxon>
        <taxon>Alishewanella</taxon>
    </lineage>
</organism>
<protein>
    <submittedName>
        <fullName evidence="2">Uncharacterized protein</fullName>
    </submittedName>
</protein>
<dbReference type="InterPro" id="IPR013783">
    <property type="entry name" value="Ig-like_fold"/>
</dbReference>
<dbReference type="Gene3D" id="2.130.10.10">
    <property type="entry name" value="YVTN repeat-like/Quinoprotein amine dehydrogenase"/>
    <property type="match status" value="1"/>
</dbReference>
<keyword evidence="1" id="KW-0732">Signal</keyword>
<dbReference type="Proteomes" id="UP000659697">
    <property type="component" value="Unassembled WGS sequence"/>
</dbReference>
<dbReference type="Pfam" id="PF17963">
    <property type="entry name" value="Big_9"/>
    <property type="match status" value="1"/>
</dbReference>
<keyword evidence="3" id="KW-1185">Reference proteome</keyword>
<evidence type="ECO:0000313" key="2">
    <source>
        <dbReference type="EMBL" id="GHG60995.1"/>
    </source>
</evidence>
<proteinExistence type="predicted"/>
<dbReference type="EMBL" id="BNAO01000001">
    <property type="protein sequence ID" value="GHG60995.1"/>
    <property type="molecule type" value="Genomic_DNA"/>
</dbReference>
<reference evidence="3" key="1">
    <citation type="journal article" date="2019" name="Int. J. Syst. Evol. Microbiol.">
        <title>The Global Catalogue of Microorganisms (GCM) 10K type strain sequencing project: providing services to taxonomists for standard genome sequencing and annotation.</title>
        <authorList>
            <consortium name="The Broad Institute Genomics Platform"/>
            <consortium name="The Broad Institute Genome Sequencing Center for Infectious Disease"/>
            <person name="Wu L."/>
            <person name="Ma J."/>
        </authorList>
    </citation>
    <scope>NUCLEOTIDE SEQUENCE [LARGE SCALE GENOMIC DNA]</scope>
    <source>
        <strain evidence="3">CGMCC 1.7003</strain>
    </source>
</reference>
<name>A0ABQ3KV45_9ALTE</name>
<accession>A0ABQ3KV45</accession>
<evidence type="ECO:0000256" key="1">
    <source>
        <dbReference type="SAM" id="SignalP"/>
    </source>
</evidence>
<gene>
    <name evidence="2" type="ORF">GCM10010919_05010</name>
</gene>
<sequence length="896" mass="98501">MRKTFLAGLLLSLFSVSAQPLVSPSSNTNALHPAQDYFSQAITFEVDQVLDEGILAYANLVAQGDKVTVVSSSKGLAILETGEEGYQLVQQLLFSDLGYPENTHVNQLMVAASDKWLMLVVNDTIVSMPLDINYQVDVTQLSSIPSQYGTLYLAGELAVLDLGSVIETYGIAATTGRLTKLSDFAKTDPVSNLAVSDGLLLLGYSSWANTEDNLVIYRFDDNNWQRVASHKMDPDQWGNYYVDHLTISPSGRSIIYGGNSTSYVFQFDPATAQLTEINHGFNLFDFYTNDIRYLTDNSVLLRTYDGLRLINPQNRQVIATADLSNFQSSNFLRHLDVQPTAITLLSNAGLLQLDATTLIQKRVLKPGEQDIVLNFGMSPKLYKLNEQSFLQRDEQTLRLFKFNELGLPEQIQSSSMLELLVHNNFYFNFEMRALGEGLFVFLSGPQYTLVRQDPQTALLQNVSHGILTGRDGNPLYYTNNAIAVLGNHLVMGSGDTLSLYSLTPSNQLQFVDALVNGASGVSGIAHIDMLLQMGNNLYTVDNRQQKISHFFLNNNRLQQKKVYSGLSFPGFTNFYQRNDLITLLSNQYLQVLKVAENGDLTFLGNQFLQTDNQTWLPIGERFVAVRNWDGFHILEQDDTNGAWANSLQLSNEQLWQDHQFNQSSLVSLAGSLGIYGPNAQRLLKFKHNSAPFVPDSTKLNLTLNQGQRFELALPTVIRDEEDAELTFTLEQGAAAFSINTNNQLVFTGQSSQSGRIAVVAADPAELSSGIVFTYQLNLAPTLSGTLPAFSVEEGAPLQIELAQYFTDPEGKAVQFALATGQADLTLSSTGLLTGRLNSAGTATVNFNVSDAAGAISAQSLQINVTAKPKKSSGGSVSGWLLGLLMATALVRVSRRR</sequence>
<dbReference type="SUPFAM" id="SSF82171">
    <property type="entry name" value="DPP6 N-terminal domain-like"/>
    <property type="match status" value="1"/>
</dbReference>
<comment type="caution">
    <text evidence="2">The sequence shown here is derived from an EMBL/GenBank/DDBJ whole genome shotgun (WGS) entry which is preliminary data.</text>
</comment>
<evidence type="ECO:0000313" key="3">
    <source>
        <dbReference type="Proteomes" id="UP000659697"/>
    </source>
</evidence>
<dbReference type="RefSeq" id="WP_189429805.1">
    <property type="nucleotide sequence ID" value="NZ_BNAO01000001.1"/>
</dbReference>
<dbReference type="Gene3D" id="2.60.40.10">
    <property type="entry name" value="Immunoglobulins"/>
    <property type="match status" value="1"/>
</dbReference>
<feature type="chain" id="PRO_5046814338" evidence="1">
    <location>
        <begin position="19"/>
        <end position="896"/>
    </location>
</feature>